<organism evidence="1 2">
    <name type="scientific">Aegilops tauschii subsp. strangulata</name>
    <name type="common">Goatgrass</name>
    <dbReference type="NCBI Taxonomy" id="200361"/>
    <lineage>
        <taxon>Eukaryota</taxon>
        <taxon>Viridiplantae</taxon>
        <taxon>Streptophyta</taxon>
        <taxon>Embryophyta</taxon>
        <taxon>Tracheophyta</taxon>
        <taxon>Spermatophyta</taxon>
        <taxon>Magnoliopsida</taxon>
        <taxon>Liliopsida</taxon>
        <taxon>Poales</taxon>
        <taxon>Poaceae</taxon>
        <taxon>BOP clade</taxon>
        <taxon>Pooideae</taxon>
        <taxon>Triticodae</taxon>
        <taxon>Triticeae</taxon>
        <taxon>Triticinae</taxon>
        <taxon>Aegilops</taxon>
    </lineage>
</organism>
<evidence type="ECO:0000313" key="2">
    <source>
        <dbReference type="Proteomes" id="UP000015105"/>
    </source>
</evidence>
<reference evidence="1" key="5">
    <citation type="journal article" date="2021" name="G3 (Bethesda)">
        <title>Aegilops tauschii genome assembly Aet v5.0 features greater sequence contiguity and improved annotation.</title>
        <authorList>
            <person name="Wang L."/>
            <person name="Zhu T."/>
            <person name="Rodriguez J.C."/>
            <person name="Deal K.R."/>
            <person name="Dubcovsky J."/>
            <person name="McGuire P.E."/>
            <person name="Lux T."/>
            <person name="Spannagl M."/>
            <person name="Mayer K.F.X."/>
            <person name="Baldrich P."/>
            <person name="Meyers B.C."/>
            <person name="Huo N."/>
            <person name="Gu Y.Q."/>
            <person name="Zhou H."/>
            <person name="Devos K.M."/>
            <person name="Bennetzen J.L."/>
            <person name="Unver T."/>
            <person name="Budak H."/>
            <person name="Gulick P.J."/>
            <person name="Galiba G."/>
            <person name="Kalapos B."/>
            <person name="Nelson D.R."/>
            <person name="Li P."/>
            <person name="You F.M."/>
            <person name="Luo M.C."/>
            <person name="Dvorak J."/>
        </authorList>
    </citation>
    <scope>NUCLEOTIDE SEQUENCE [LARGE SCALE GENOMIC DNA]</scope>
    <source>
        <strain evidence="1">cv. AL8/78</strain>
    </source>
</reference>
<reference evidence="2" key="1">
    <citation type="journal article" date="2014" name="Science">
        <title>Ancient hybridizations among the ancestral genomes of bread wheat.</title>
        <authorList>
            <consortium name="International Wheat Genome Sequencing Consortium,"/>
            <person name="Marcussen T."/>
            <person name="Sandve S.R."/>
            <person name="Heier L."/>
            <person name="Spannagl M."/>
            <person name="Pfeifer M."/>
            <person name="Jakobsen K.S."/>
            <person name="Wulff B.B."/>
            <person name="Steuernagel B."/>
            <person name="Mayer K.F."/>
            <person name="Olsen O.A."/>
        </authorList>
    </citation>
    <scope>NUCLEOTIDE SEQUENCE [LARGE SCALE GENOMIC DNA]</scope>
    <source>
        <strain evidence="2">cv. AL8/78</strain>
    </source>
</reference>
<proteinExistence type="predicted"/>
<keyword evidence="2" id="KW-1185">Reference proteome</keyword>
<dbReference type="SUPFAM" id="SSF74650">
    <property type="entry name" value="Galactose mutarotase-like"/>
    <property type="match status" value="1"/>
</dbReference>
<dbReference type="Pfam" id="PF01263">
    <property type="entry name" value="Aldose_epim"/>
    <property type="match status" value="1"/>
</dbReference>
<reference evidence="2" key="2">
    <citation type="journal article" date="2017" name="Nat. Plants">
        <title>The Aegilops tauschii genome reveals multiple impacts of transposons.</title>
        <authorList>
            <person name="Zhao G."/>
            <person name="Zou C."/>
            <person name="Li K."/>
            <person name="Wang K."/>
            <person name="Li T."/>
            <person name="Gao L."/>
            <person name="Zhang X."/>
            <person name="Wang H."/>
            <person name="Yang Z."/>
            <person name="Liu X."/>
            <person name="Jiang W."/>
            <person name="Mao L."/>
            <person name="Kong X."/>
            <person name="Jiao Y."/>
            <person name="Jia J."/>
        </authorList>
    </citation>
    <scope>NUCLEOTIDE SEQUENCE [LARGE SCALE GENOMIC DNA]</scope>
    <source>
        <strain evidence="2">cv. AL8/78</strain>
    </source>
</reference>
<dbReference type="EnsemblPlants" id="AET7Gv20425200.1">
    <property type="protein sequence ID" value="AET7Gv20425200.1"/>
    <property type="gene ID" value="AET7Gv20425200"/>
</dbReference>
<reference evidence="1" key="4">
    <citation type="submission" date="2019-03" db="UniProtKB">
        <authorList>
            <consortium name="EnsemblPlants"/>
        </authorList>
    </citation>
    <scope>IDENTIFICATION</scope>
</reference>
<dbReference type="Gene3D" id="2.70.98.10">
    <property type="match status" value="1"/>
</dbReference>
<evidence type="ECO:0000313" key="1">
    <source>
        <dbReference type="EnsemblPlants" id="AET7Gv20425200.1"/>
    </source>
</evidence>
<evidence type="ECO:0008006" key="3">
    <source>
        <dbReference type="Google" id="ProtNLM"/>
    </source>
</evidence>
<protein>
    <recommendedName>
        <fullName evidence="3">Aldose 1-epimerase</fullName>
    </recommendedName>
</protein>
<dbReference type="GO" id="GO:0030246">
    <property type="term" value="F:carbohydrate binding"/>
    <property type="evidence" value="ECO:0007669"/>
    <property type="project" value="InterPro"/>
</dbReference>
<dbReference type="Gramene" id="AET7Gv20425200.1">
    <property type="protein sequence ID" value="AET7Gv20425200.1"/>
    <property type="gene ID" value="AET7Gv20425200"/>
</dbReference>
<dbReference type="PANTHER" id="PTHR10091:SF23">
    <property type="entry name" value="ALDOSE 1-EPIMERASE"/>
    <property type="match status" value="1"/>
</dbReference>
<dbReference type="GO" id="GO:0004034">
    <property type="term" value="F:aldose 1-epimerase activity"/>
    <property type="evidence" value="ECO:0007669"/>
    <property type="project" value="TreeGrafter"/>
</dbReference>
<dbReference type="InterPro" id="IPR011013">
    <property type="entry name" value="Gal_mutarotase_sf_dom"/>
</dbReference>
<accession>A0A453R176</accession>
<dbReference type="PANTHER" id="PTHR10091">
    <property type="entry name" value="ALDOSE-1-EPIMERASE"/>
    <property type="match status" value="1"/>
</dbReference>
<dbReference type="GO" id="GO:0033499">
    <property type="term" value="P:galactose catabolic process via UDP-galactose, Leloir pathway"/>
    <property type="evidence" value="ECO:0007669"/>
    <property type="project" value="TreeGrafter"/>
</dbReference>
<dbReference type="STRING" id="200361.A0A453R176"/>
<sequence>MGTAHCLETQGFPDAVNRPSFSSQIVRPGKVYKHDMVFKFSF</sequence>
<dbReference type="Proteomes" id="UP000015105">
    <property type="component" value="Chromosome 7D"/>
</dbReference>
<name>A0A453R176_AEGTS</name>
<dbReference type="InterPro" id="IPR008183">
    <property type="entry name" value="Aldose_1/G6P_1-epimerase"/>
</dbReference>
<dbReference type="AlphaFoldDB" id="A0A453R176"/>
<reference evidence="1" key="3">
    <citation type="journal article" date="2017" name="Nature">
        <title>Genome sequence of the progenitor of the wheat D genome Aegilops tauschii.</title>
        <authorList>
            <person name="Luo M.C."/>
            <person name="Gu Y.Q."/>
            <person name="Puiu D."/>
            <person name="Wang H."/>
            <person name="Twardziok S.O."/>
            <person name="Deal K.R."/>
            <person name="Huo N."/>
            <person name="Zhu T."/>
            <person name="Wang L."/>
            <person name="Wang Y."/>
            <person name="McGuire P.E."/>
            <person name="Liu S."/>
            <person name="Long H."/>
            <person name="Ramasamy R.K."/>
            <person name="Rodriguez J.C."/>
            <person name="Van S.L."/>
            <person name="Yuan L."/>
            <person name="Wang Z."/>
            <person name="Xia Z."/>
            <person name="Xiao L."/>
            <person name="Anderson O.D."/>
            <person name="Ouyang S."/>
            <person name="Liang Y."/>
            <person name="Zimin A.V."/>
            <person name="Pertea G."/>
            <person name="Qi P."/>
            <person name="Bennetzen J.L."/>
            <person name="Dai X."/>
            <person name="Dawson M.W."/>
            <person name="Muller H.G."/>
            <person name="Kugler K."/>
            <person name="Rivarola-Duarte L."/>
            <person name="Spannagl M."/>
            <person name="Mayer K.F.X."/>
            <person name="Lu F.H."/>
            <person name="Bevan M.W."/>
            <person name="Leroy P."/>
            <person name="Li P."/>
            <person name="You F.M."/>
            <person name="Sun Q."/>
            <person name="Liu Z."/>
            <person name="Lyons E."/>
            <person name="Wicker T."/>
            <person name="Salzberg S.L."/>
            <person name="Devos K.M."/>
            <person name="Dvorak J."/>
        </authorList>
    </citation>
    <scope>NUCLEOTIDE SEQUENCE [LARGE SCALE GENOMIC DNA]</scope>
    <source>
        <strain evidence="1">cv. AL8/78</strain>
    </source>
</reference>
<dbReference type="InterPro" id="IPR014718">
    <property type="entry name" value="GH-type_carb-bd"/>
</dbReference>
<dbReference type="GO" id="GO:0006006">
    <property type="term" value="P:glucose metabolic process"/>
    <property type="evidence" value="ECO:0007669"/>
    <property type="project" value="TreeGrafter"/>
</dbReference>